<keyword evidence="2" id="KW-1133">Transmembrane helix</keyword>
<reference evidence="4 5" key="1">
    <citation type="submission" date="2024-02" db="EMBL/GenBank/DDBJ databases">
        <title>Lysinimicrobium sediminis NBRC 112286.</title>
        <authorList>
            <person name="Ichikawa N."/>
            <person name="Katano-Makiyama Y."/>
            <person name="Hidaka K."/>
        </authorList>
    </citation>
    <scope>NUCLEOTIDE SEQUENCE [LARGE SCALE GENOMIC DNA]</scope>
    <source>
        <strain evidence="4 5">NBRC 112286</strain>
    </source>
</reference>
<dbReference type="InterPro" id="IPR036938">
    <property type="entry name" value="PAP2/HPO_sf"/>
</dbReference>
<accession>A0ABP9WL10</accession>
<name>A0ABP9WL10_9MICO</name>
<organism evidence="4 5">
    <name type="scientific">Demequina sediminis</name>
    <dbReference type="NCBI Taxonomy" id="1930058"/>
    <lineage>
        <taxon>Bacteria</taxon>
        <taxon>Bacillati</taxon>
        <taxon>Actinomycetota</taxon>
        <taxon>Actinomycetes</taxon>
        <taxon>Micrococcales</taxon>
        <taxon>Demequinaceae</taxon>
        <taxon>Demequina</taxon>
    </lineage>
</organism>
<dbReference type="EMBL" id="BAABRR010000010">
    <property type="protein sequence ID" value="GAA5519495.1"/>
    <property type="molecule type" value="Genomic_DNA"/>
</dbReference>
<dbReference type="Pfam" id="PF01569">
    <property type="entry name" value="PAP2"/>
    <property type="match status" value="1"/>
</dbReference>
<gene>
    <name evidence="4" type="ORF">Lsed01_01945</name>
</gene>
<keyword evidence="5" id="KW-1185">Reference proteome</keyword>
<feature type="transmembrane region" description="Helical" evidence="2">
    <location>
        <begin position="25"/>
        <end position="47"/>
    </location>
</feature>
<feature type="domain" description="Phosphatidic acid phosphatase type 2/haloperoxidase" evidence="3">
    <location>
        <begin position="113"/>
        <end position="228"/>
    </location>
</feature>
<comment type="caution">
    <text evidence="4">The sequence shown here is derived from an EMBL/GenBank/DDBJ whole genome shotgun (WGS) entry which is preliminary data.</text>
</comment>
<proteinExistence type="predicted"/>
<feature type="transmembrane region" description="Helical" evidence="2">
    <location>
        <begin position="186"/>
        <end position="207"/>
    </location>
</feature>
<feature type="region of interest" description="Disordered" evidence="1">
    <location>
        <begin position="265"/>
        <end position="289"/>
    </location>
</feature>
<keyword evidence="2" id="KW-0812">Transmembrane</keyword>
<feature type="transmembrane region" description="Helical" evidence="2">
    <location>
        <begin position="114"/>
        <end position="133"/>
    </location>
</feature>
<feature type="transmembrane region" description="Helical" evidence="2">
    <location>
        <begin position="78"/>
        <end position="102"/>
    </location>
</feature>
<evidence type="ECO:0000256" key="1">
    <source>
        <dbReference type="SAM" id="MobiDB-lite"/>
    </source>
</evidence>
<feature type="compositionally biased region" description="Acidic residues" evidence="1">
    <location>
        <begin position="270"/>
        <end position="289"/>
    </location>
</feature>
<dbReference type="InterPro" id="IPR000326">
    <property type="entry name" value="PAP2/HPO"/>
</dbReference>
<dbReference type="Gene3D" id="1.20.144.10">
    <property type="entry name" value="Phosphatidic acid phosphatase type 2/haloperoxidase"/>
    <property type="match status" value="2"/>
</dbReference>
<feature type="transmembrane region" description="Helical" evidence="2">
    <location>
        <begin position="213"/>
        <end position="230"/>
    </location>
</feature>
<dbReference type="SMART" id="SM00014">
    <property type="entry name" value="acidPPc"/>
    <property type="match status" value="1"/>
</dbReference>
<dbReference type="SUPFAM" id="SSF48317">
    <property type="entry name" value="Acid phosphatase/Vanadium-dependent haloperoxidase"/>
    <property type="match status" value="1"/>
</dbReference>
<feature type="transmembrane region" description="Helical" evidence="2">
    <location>
        <begin position="153"/>
        <end position="174"/>
    </location>
</feature>
<dbReference type="PANTHER" id="PTHR14969:SF13">
    <property type="entry name" value="AT30094P"/>
    <property type="match status" value="1"/>
</dbReference>
<evidence type="ECO:0000256" key="2">
    <source>
        <dbReference type="SAM" id="Phobius"/>
    </source>
</evidence>
<sequence length="289" mass="31550">MHGAIVASAFRVDRMTSPRLRPSEAVLALWPAVVLILLGAGGFALLLESVNEGEYLSAFDQPLVEWLADNRTDTLTTVLTFVTNMFGSLVLPIIVAVIALVWWRVTKSWWHPALLVGAMLLSTGLSNLLKHLISRDRPDATLMVVPGYETTYSFPSGHTIGATTLVLVVSYLLWHDDAQASWRLSLWSAASVLIIATVAFSRMYLGFHFLTDVLAGACVAVVVLGVVVGAERWHDLALEHRDPPARSTPLARTSGDAVGTYEEDLAARWDEDDDDAPASREEDEGARSQ</sequence>
<evidence type="ECO:0000313" key="4">
    <source>
        <dbReference type="EMBL" id="GAA5519495.1"/>
    </source>
</evidence>
<evidence type="ECO:0000313" key="5">
    <source>
        <dbReference type="Proteomes" id="UP001426770"/>
    </source>
</evidence>
<dbReference type="PANTHER" id="PTHR14969">
    <property type="entry name" value="SPHINGOSINE-1-PHOSPHATE PHOSPHOHYDROLASE"/>
    <property type="match status" value="1"/>
</dbReference>
<keyword evidence="2" id="KW-0472">Membrane</keyword>
<protein>
    <recommendedName>
        <fullName evidence="3">Phosphatidic acid phosphatase type 2/haloperoxidase domain-containing protein</fullName>
    </recommendedName>
</protein>
<dbReference type="Proteomes" id="UP001426770">
    <property type="component" value="Unassembled WGS sequence"/>
</dbReference>
<dbReference type="CDD" id="cd03392">
    <property type="entry name" value="PAP2_like_2"/>
    <property type="match status" value="1"/>
</dbReference>
<evidence type="ECO:0000259" key="3">
    <source>
        <dbReference type="SMART" id="SM00014"/>
    </source>
</evidence>